<evidence type="ECO:0000313" key="4">
    <source>
        <dbReference type="Proteomes" id="UP000026682"/>
    </source>
</evidence>
<dbReference type="GO" id="GO:0016491">
    <property type="term" value="F:oxidoreductase activity"/>
    <property type="evidence" value="ECO:0007669"/>
    <property type="project" value="UniProtKB-KW"/>
</dbReference>
<name>A0A158M3W1_9BORD</name>
<evidence type="ECO:0000256" key="1">
    <source>
        <dbReference type="ARBA" id="ARBA00006484"/>
    </source>
</evidence>
<dbReference type="Pfam" id="PF13561">
    <property type="entry name" value="adh_short_C2"/>
    <property type="match status" value="1"/>
</dbReference>
<dbReference type="Proteomes" id="UP000026682">
    <property type="component" value="Unassembled WGS sequence"/>
</dbReference>
<dbReference type="PANTHER" id="PTHR24321">
    <property type="entry name" value="DEHYDROGENASES, SHORT CHAIN"/>
    <property type="match status" value="1"/>
</dbReference>
<sequence>MAKAGLISLAQTLAIELGNDNIRVNAIAPGAVGGQRIENVLQGRASANGKTVEDERASMLSIQSIKSFVDPKDIAALCVFLSSDAGKSITGQVIPIDNGALKAA</sequence>
<keyword evidence="2" id="KW-0560">Oxidoreductase</keyword>
<dbReference type="Gene3D" id="3.40.50.720">
    <property type="entry name" value="NAD(P)-binding Rossmann-like Domain"/>
    <property type="match status" value="1"/>
</dbReference>
<protein>
    <submittedName>
        <fullName evidence="3">Putative 3-oxoacyl-[acyl-carrier-protein] reductase</fullName>
    </submittedName>
</protein>
<reference evidence="3 4" key="1">
    <citation type="submission" date="2014-03" db="EMBL/GenBank/DDBJ databases">
        <title>Genome sequence of Bordetella holmseii.</title>
        <authorList>
            <person name="Harvill E."/>
            <person name="Goodfield L.L."/>
            <person name="Ivanov Y."/>
            <person name="Meyer J.A."/>
            <person name="Newth C."/>
            <person name="Cassiday P."/>
            <person name="Tondella M.L."/>
            <person name="Liao P."/>
            <person name="Zimmerman J."/>
            <person name="Meert K."/>
            <person name="Wessel D."/>
            <person name="Berger J."/>
            <person name="Dean J.M."/>
            <person name="Holubkov R."/>
            <person name="Burr J."/>
            <person name="Liu T."/>
            <person name="Brinkac L.M."/>
            <person name="Sanka R."/>
            <person name="Kim M."/>
            <person name="Losada L."/>
        </authorList>
    </citation>
    <scope>NUCLEOTIDE SEQUENCE [LARGE SCALE GENOMIC DNA]</scope>
    <source>
        <strain evidence="3 4">CDC-H585-BH</strain>
    </source>
</reference>
<dbReference type="InterPro" id="IPR036291">
    <property type="entry name" value="NAD(P)-bd_dom_sf"/>
</dbReference>
<dbReference type="InterPro" id="IPR002347">
    <property type="entry name" value="SDR_fam"/>
</dbReference>
<organism evidence="3 4">
    <name type="scientific">Bordetella holmesii CDC-H585-BH</name>
    <dbReference type="NCBI Taxonomy" id="1331206"/>
    <lineage>
        <taxon>Bacteria</taxon>
        <taxon>Pseudomonadati</taxon>
        <taxon>Pseudomonadota</taxon>
        <taxon>Betaproteobacteria</taxon>
        <taxon>Burkholderiales</taxon>
        <taxon>Alcaligenaceae</taxon>
        <taxon>Bordetella</taxon>
    </lineage>
</organism>
<evidence type="ECO:0000256" key="2">
    <source>
        <dbReference type="ARBA" id="ARBA00023002"/>
    </source>
</evidence>
<comment type="similarity">
    <text evidence="1">Belongs to the short-chain dehydrogenases/reductases (SDR) family.</text>
</comment>
<dbReference type="PRINTS" id="PR00081">
    <property type="entry name" value="GDHRDH"/>
</dbReference>
<evidence type="ECO:0000313" key="3">
    <source>
        <dbReference type="EMBL" id="KAK88977.1"/>
    </source>
</evidence>
<dbReference type="PATRIC" id="fig|1331206.3.peg.2620"/>
<dbReference type="PANTHER" id="PTHR24321:SF8">
    <property type="entry name" value="ESTRADIOL 17-BETA-DEHYDROGENASE 8-RELATED"/>
    <property type="match status" value="1"/>
</dbReference>
<comment type="caution">
    <text evidence="3">The sequence shown here is derived from an EMBL/GenBank/DDBJ whole genome shotgun (WGS) entry which is preliminary data.</text>
</comment>
<proteinExistence type="inferred from homology"/>
<gene>
    <name evidence="3" type="ORF">L497_1833</name>
</gene>
<accession>A0A158M3W1</accession>
<dbReference type="AlphaFoldDB" id="A0A158M3W1"/>
<dbReference type="SUPFAM" id="SSF51735">
    <property type="entry name" value="NAD(P)-binding Rossmann-fold domains"/>
    <property type="match status" value="1"/>
</dbReference>
<dbReference type="EMBL" id="JFZZ01000106">
    <property type="protein sequence ID" value="KAK88977.1"/>
    <property type="molecule type" value="Genomic_DNA"/>
</dbReference>